<evidence type="ECO:0000256" key="1">
    <source>
        <dbReference type="ARBA" id="ARBA00022679"/>
    </source>
</evidence>
<dbReference type="Pfam" id="PF01648">
    <property type="entry name" value="ACPS"/>
    <property type="match status" value="1"/>
</dbReference>
<feature type="domain" description="4'-phosphopantetheinyl transferase" evidence="2">
    <location>
        <begin position="108"/>
        <end position="216"/>
    </location>
</feature>
<dbReference type="SUPFAM" id="SSF56214">
    <property type="entry name" value="4'-phosphopantetheinyl transferase"/>
    <property type="match status" value="2"/>
</dbReference>
<reference evidence="3" key="1">
    <citation type="submission" date="2018-05" db="EMBL/GenBank/DDBJ databases">
        <authorList>
            <person name="Lanie J.A."/>
            <person name="Ng W.-L."/>
            <person name="Kazmierczak K.M."/>
            <person name="Andrzejewski T.M."/>
            <person name="Davidsen T.M."/>
            <person name="Wayne K.J."/>
            <person name="Tettelin H."/>
            <person name="Glass J.I."/>
            <person name="Rusch D."/>
            <person name="Podicherti R."/>
            <person name="Tsui H.-C.T."/>
            <person name="Winkler M.E."/>
        </authorList>
    </citation>
    <scope>NUCLEOTIDE SEQUENCE</scope>
</reference>
<gene>
    <name evidence="3" type="ORF">METZ01_LOCUS103344</name>
</gene>
<dbReference type="InterPro" id="IPR037143">
    <property type="entry name" value="4-PPantetheinyl_Trfase_dom_sf"/>
</dbReference>
<dbReference type="EMBL" id="UINC01011438">
    <property type="protein sequence ID" value="SVA50490.1"/>
    <property type="molecule type" value="Genomic_DNA"/>
</dbReference>
<keyword evidence="1" id="KW-0808">Transferase</keyword>
<sequence>MDWRPGPDDVIDIWRLNLTFHEEDWSLLSADETENAKRLIIEEKRHQKVSARAHLRRILARYVDVDSKRLIFEYGIHGKPRLADYEEPHFNLSHSHGIGLVAVTQGVRIGVDVEYRQEDRIFTEIANRFFSETENSGLNQLPSDERTTAFYQTWVRKEAYLKAWGTGLSFSSNRFTLDNVGNPAECLVSTEMPGDNPADWHFEDIDLVADYVSAICFEGVGRPLRYWKT</sequence>
<evidence type="ECO:0000313" key="3">
    <source>
        <dbReference type="EMBL" id="SVA50490.1"/>
    </source>
</evidence>
<dbReference type="InterPro" id="IPR050559">
    <property type="entry name" value="P-Pant_transferase_sf"/>
</dbReference>
<dbReference type="GO" id="GO:0005829">
    <property type="term" value="C:cytosol"/>
    <property type="evidence" value="ECO:0007669"/>
    <property type="project" value="TreeGrafter"/>
</dbReference>
<protein>
    <recommendedName>
        <fullName evidence="2">4'-phosphopantetheinyl transferase domain-containing protein</fullName>
    </recommendedName>
</protein>
<organism evidence="3">
    <name type="scientific">marine metagenome</name>
    <dbReference type="NCBI Taxonomy" id="408172"/>
    <lineage>
        <taxon>unclassified sequences</taxon>
        <taxon>metagenomes</taxon>
        <taxon>ecological metagenomes</taxon>
    </lineage>
</organism>
<dbReference type="Gene3D" id="3.90.470.20">
    <property type="entry name" value="4'-phosphopantetheinyl transferase domain"/>
    <property type="match status" value="2"/>
</dbReference>
<dbReference type="PANTHER" id="PTHR12215">
    <property type="entry name" value="PHOSPHOPANTETHEINE TRANSFERASE"/>
    <property type="match status" value="1"/>
</dbReference>
<dbReference type="GO" id="GO:0000287">
    <property type="term" value="F:magnesium ion binding"/>
    <property type="evidence" value="ECO:0007669"/>
    <property type="project" value="InterPro"/>
</dbReference>
<proteinExistence type="predicted"/>
<dbReference type="GO" id="GO:0008897">
    <property type="term" value="F:holo-[acyl-carrier-protein] synthase activity"/>
    <property type="evidence" value="ECO:0007669"/>
    <property type="project" value="InterPro"/>
</dbReference>
<dbReference type="GO" id="GO:0019878">
    <property type="term" value="P:lysine biosynthetic process via aminoadipic acid"/>
    <property type="evidence" value="ECO:0007669"/>
    <property type="project" value="TreeGrafter"/>
</dbReference>
<dbReference type="AlphaFoldDB" id="A0A381WD81"/>
<dbReference type="InterPro" id="IPR008278">
    <property type="entry name" value="4-PPantetheinyl_Trfase_dom"/>
</dbReference>
<name>A0A381WD81_9ZZZZ</name>
<evidence type="ECO:0000259" key="2">
    <source>
        <dbReference type="Pfam" id="PF01648"/>
    </source>
</evidence>
<dbReference type="PANTHER" id="PTHR12215:SF10">
    <property type="entry name" value="L-AMINOADIPATE-SEMIALDEHYDE DEHYDROGENASE-PHOSPHOPANTETHEINYL TRANSFERASE"/>
    <property type="match status" value="1"/>
</dbReference>
<accession>A0A381WD81</accession>